<keyword evidence="2" id="KW-0732">Signal</keyword>
<evidence type="ECO:0000313" key="3">
    <source>
        <dbReference type="EMBL" id="PFH34689.1"/>
    </source>
</evidence>
<reference evidence="3 4" key="1">
    <citation type="submission" date="2017-09" db="EMBL/GenBank/DDBJ databases">
        <title>Genome sequencing of Besnoitia besnoiti strain Bb-Ger1.</title>
        <authorList>
            <person name="Schares G."/>
            <person name="Venepally P."/>
            <person name="Lorenzi H.A."/>
        </authorList>
    </citation>
    <scope>NUCLEOTIDE SEQUENCE [LARGE SCALE GENOMIC DNA]</scope>
    <source>
        <strain evidence="3 4">Bb-Ger1</strain>
    </source>
</reference>
<dbReference type="VEuPathDB" id="ToxoDB:BESB_067220"/>
<name>A0A2A9M9V5_BESBE</name>
<feature type="signal peptide" evidence="2">
    <location>
        <begin position="1"/>
        <end position="20"/>
    </location>
</feature>
<dbReference type="AlphaFoldDB" id="A0A2A9M9V5"/>
<proteinExistence type="predicted"/>
<gene>
    <name evidence="3" type="ORF">BESB_067220</name>
</gene>
<feature type="chain" id="PRO_5013015842" evidence="2">
    <location>
        <begin position="21"/>
        <end position="155"/>
    </location>
</feature>
<evidence type="ECO:0000256" key="2">
    <source>
        <dbReference type="SAM" id="SignalP"/>
    </source>
</evidence>
<dbReference type="RefSeq" id="XP_029218698.1">
    <property type="nucleotide sequence ID" value="XM_029365115.1"/>
</dbReference>
<protein>
    <submittedName>
        <fullName evidence="3">Uncharacterized protein</fullName>
    </submittedName>
</protein>
<keyword evidence="4" id="KW-1185">Reference proteome</keyword>
<accession>A0A2A9M9V5</accession>
<dbReference type="Proteomes" id="UP000224006">
    <property type="component" value="Chromosome VI"/>
</dbReference>
<evidence type="ECO:0000256" key="1">
    <source>
        <dbReference type="SAM" id="MobiDB-lite"/>
    </source>
</evidence>
<dbReference type="KEGG" id="bbes:BESB_067220"/>
<evidence type="ECO:0000313" key="4">
    <source>
        <dbReference type="Proteomes" id="UP000224006"/>
    </source>
</evidence>
<sequence>MLKVIAISCTLLSLLTRADQAGGDDEGDAANTNAEAEDVVTEDSASSGKRWTVTAPVSCDSVIQNTGAAVFKSAALLSLIALAGEMGVDMVDEYAPQGNPRFDDAWETIFTRSFQIIGVLRRVAIGTIACQHTSSAIAAGPEFGYLQKTDQYDFY</sequence>
<organism evidence="3 4">
    <name type="scientific">Besnoitia besnoiti</name>
    <name type="common">Apicomplexan protozoan</name>
    <dbReference type="NCBI Taxonomy" id="94643"/>
    <lineage>
        <taxon>Eukaryota</taxon>
        <taxon>Sar</taxon>
        <taxon>Alveolata</taxon>
        <taxon>Apicomplexa</taxon>
        <taxon>Conoidasida</taxon>
        <taxon>Coccidia</taxon>
        <taxon>Eucoccidiorida</taxon>
        <taxon>Eimeriorina</taxon>
        <taxon>Sarcocystidae</taxon>
        <taxon>Besnoitia</taxon>
    </lineage>
</organism>
<feature type="region of interest" description="Disordered" evidence="1">
    <location>
        <begin position="22"/>
        <end position="47"/>
    </location>
</feature>
<dbReference type="EMBL" id="NWUJ01000006">
    <property type="protein sequence ID" value="PFH34689.1"/>
    <property type="molecule type" value="Genomic_DNA"/>
</dbReference>
<comment type="caution">
    <text evidence="3">The sequence shown here is derived from an EMBL/GenBank/DDBJ whole genome shotgun (WGS) entry which is preliminary data.</text>
</comment>
<dbReference type="GeneID" id="40311648"/>